<evidence type="ECO:0000256" key="1">
    <source>
        <dbReference type="ARBA" id="ARBA00023172"/>
    </source>
</evidence>
<dbReference type="EMBL" id="WWCL01000004">
    <property type="protein sequence ID" value="MYN46771.1"/>
    <property type="molecule type" value="Genomic_DNA"/>
</dbReference>
<evidence type="ECO:0000313" key="3">
    <source>
        <dbReference type="Proteomes" id="UP000444316"/>
    </source>
</evidence>
<dbReference type="AlphaFoldDB" id="A0A845I4A6"/>
<dbReference type="GO" id="GO:0006310">
    <property type="term" value="P:DNA recombination"/>
    <property type="evidence" value="ECO:0007669"/>
    <property type="project" value="UniProtKB-KW"/>
</dbReference>
<dbReference type="GO" id="GO:0015074">
    <property type="term" value="P:DNA integration"/>
    <property type="evidence" value="ECO:0007669"/>
    <property type="project" value="InterPro"/>
</dbReference>
<dbReference type="GO" id="GO:0003677">
    <property type="term" value="F:DNA binding"/>
    <property type="evidence" value="ECO:0007669"/>
    <property type="project" value="InterPro"/>
</dbReference>
<evidence type="ECO:0000313" key="2">
    <source>
        <dbReference type="EMBL" id="MYN46771.1"/>
    </source>
</evidence>
<proteinExistence type="predicted"/>
<organism evidence="2 3">
    <name type="scientific">Duganella fentianensis</name>
    <dbReference type="NCBI Taxonomy" id="2692177"/>
    <lineage>
        <taxon>Bacteria</taxon>
        <taxon>Pseudomonadati</taxon>
        <taxon>Pseudomonadota</taxon>
        <taxon>Betaproteobacteria</taxon>
        <taxon>Burkholderiales</taxon>
        <taxon>Oxalobacteraceae</taxon>
        <taxon>Telluria group</taxon>
        <taxon>Duganella</taxon>
    </lineage>
</organism>
<gene>
    <name evidence="2" type="ORF">GTP23_17145</name>
</gene>
<sequence length="763" mass="85713">MNSQITASANNPLILANALEITRDDEIEASRNRALLCAPIELVHKMGAAEVSALKEILQHGETFGYWLTPQKWNRTQGGEATLNIDIRKRITNFLPAELQTQLPQDGNSRLSRLVDLAVLVETRYLVLLRMGPAALGKKGRAKSLDPTTVKLIAYSYMPHILAIGVAKALKAEHFLLTEEDSKSQKLLSLLEQSDFESMSNAAKASTFGEVARIHRLSQYGYWDDVPSFGSKVDVITRVRGDAVKKPPERKIDVHLPLPDDYVSEMGVKSLWLINHLGPNLLDLGGQIIEIWENTEDPHLSESAVSGRRKALVNALLENHVWRDASGVAFREPPFKIRLTQHGKRSHHDRNLAKRRAKLADAGDENSDDIKVQDLNWPPRSFGELMSLMGNLQLAHLFVVNMSTAGRKSESIDLTRNCVRYERNEMPYARGRTFKLVERHDGEFRDWVLPDMAALAIEQQVRLVRCMERIGTMTPDRNRALPSEEPQHLWAQYGVGKSDRKKPLIGLGQALTAYAKSLCMDTAPGGQNFRSHRFRKTVARLVALAITQAPKVLMDVFGHKSIEMTLYYILADKDLRAEIEKVSRELRILRATKTIGEMVEEEDAVNGYGGPAAQVLKTAITSHKQRTHQLGEDWGASSVAELAEILTLQGKAWQYVRPGIICTKFPGTESGPCNKSKGHPEPARCQSHCNHRLEEPFLREDVDGAIRDCIREYLIAEANNEELVLEFWAGQIRSHLNRFADIREKWSMDPTVRRLSGILESAA</sequence>
<dbReference type="InterPro" id="IPR013762">
    <property type="entry name" value="Integrase-like_cat_sf"/>
</dbReference>
<keyword evidence="1" id="KW-0233">DNA recombination</keyword>
<reference evidence="2" key="1">
    <citation type="submission" date="2019-12" db="EMBL/GenBank/DDBJ databases">
        <title>Novel species isolated from a subtropical stream in China.</title>
        <authorList>
            <person name="Lu H."/>
        </authorList>
    </citation>
    <scope>NUCLEOTIDE SEQUENCE [LARGE SCALE GENOMIC DNA]</scope>
    <source>
        <strain evidence="2">FT93W</strain>
    </source>
</reference>
<dbReference type="SUPFAM" id="SSF56349">
    <property type="entry name" value="DNA breaking-rejoining enzymes"/>
    <property type="match status" value="1"/>
</dbReference>
<dbReference type="Gene3D" id="1.10.443.10">
    <property type="entry name" value="Intergrase catalytic core"/>
    <property type="match status" value="1"/>
</dbReference>
<name>A0A845I4A6_9BURK</name>
<dbReference type="RefSeq" id="WP_161036263.1">
    <property type="nucleotide sequence ID" value="NZ_WWCL01000004.1"/>
</dbReference>
<dbReference type="Proteomes" id="UP000444316">
    <property type="component" value="Unassembled WGS sequence"/>
</dbReference>
<protein>
    <submittedName>
        <fullName evidence="2">Uncharacterized protein</fullName>
    </submittedName>
</protein>
<comment type="caution">
    <text evidence="2">The sequence shown here is derived from an EMBL/GenBank/DDBJ whole genome shotgun (WGS) entry which is preliminary data.</text>
</comment>
<dbReference type="InterPro" id="IPR011010">
    <property type="entry name" value="DNA_brk_join_enz"/>
</dbReference>
<keyword evidence="3" id="KW-1185">Reference proteome</keyword>
<accession>A0A845I4A6</accession>